<evidence type="ECO:0000256" key="7">
    <source>
        <dbReference type="SAM" id="Phobius"/>
    </source>
</evidence>
<feature type="transmembrane region" description="Helical" evidence="7">
    <location>
        <begin position="381"/>
        <end position="401"/>
    </location>
</feature>
<evidence type="ECO:0000259" key="9">
    <source>
        <dbReference type="Pfam" id="PF12704"/>
    </source>
</evidence>
<keyword evidence="3 7" id="KW-0812">Transmembrane</keyword>
<dbReference type="Pfam" id="PF12704">
    <property type="entry name" value="MacB_PCD"/>
    <property type="match status" value="1"/>
</dbReference>
<keyword evidence="4 7" id="KW-1133">Transmembrane helix</keyword>
<organism evidence="10">
    <name type="scientific">hydrothermal vent metagenome</name>
    <dbReference type="NCBI Taxonomy" id="652676"/>
    <lineage>
        <taxon>unclassified sequences</taxon>
        <taxon>metagenomes</taxon>
        <taxon>ecological metagenomes</taxon>
    </lineage>
</organism>
<feature type="transmembrane region" description="Helical" evidence="7">
    <location>
        <begin position="340"/>
        <end position="361"/>
    </location>
</feature>
<keyword evidence="2" id="KW-1003">Cell membrane</keyword>
<dbReference type="AlphaFoldDB" id="A0A3B0T1I5"/>
<accession>A0A3B0T1I5</accession>
<dbReference type="PANTHER" id="PTHR30572">
    <property type="entry name" value="MEMBRANE COMPONENT OF TRANSPORTER-RELATED"/>
    <property type="match status" value="1"/>
</dbReference>
<feature type="domain" description="MacB-like periplasmic core" evidence="9">
    <location>
        <begin position="23"/>
        <end position="250"/>
    </location>
</feature>
<comment type="subcellular location">
    <subcellularLocation>
        <location evidence="1">Cell membrane</location>
        <topology evidence="1">Multi-pass membrane protein</topology>
    </subcellularLocation>
</comment>
<evidence type="ECO:0000256" key="3">
    <source>
        <dbReference type="ARBA" id="ARBA00022692"/>
    </source>
</evidence>
<dbReference type="GO" id="GO:0022857">
    <property type="term" value="F:transmembrane transporter activity"/>
    <property type="evidence" value="ECO:0007669"/>
    <property type="project" value="TreeGrafter"/>
</dbReference>
<sequence>MWLLDRDLWSEVFNTLGKNMFRTFLTMLGVIFAMIILMLLLGSANGMSNGFDRLFAGTASNSLFVWSQRTAEPYKGFERGRRIKFRLEDAAIIKKQIPEIEVLAPRIELGSHRGITTVYRKGLKSGSTVYGDYPEIDNITKKKLVEGRFLNQMDIESSKKVCVIGEETYKLLFEKSEQAIGEDIRINGIFFRVVGVYKPNNNINIDGENAIFIPFTTFQKAFNSGDRMGWMAIEVEEGTEVAVIEKKIKKLLKAKYDIHPDDERAIGSFNMSEIFNNINAFTTVLKGFSFFVGIFTLLAGVIAISNILLITVKERTKEIGVRRALGATPRVVKRQIIMESIILTAFAGLIGFAISVGILGALDVAFGQGDEFPFKNPMVSIPQFVLSFTLMVGLSVLIGLIPANRAVKIRPIEALREE</sequence>
<dbReference type="EMBL" id="UOEL01000037">
    <property type="protein sequence ID" value="VAW10760.1"/>
    <property type="molecule type" value="Genomic_DNA"/>
</dbReference>
<feature type="domain" description="ABC3 transporter permease C-terminal" evidence="8">
    <location>
        <begin position="291"/>
        <end position="410"/>
    </location>
</feature>
<protein>
    <submittedName>
        <fullName evidence="10">ABC transporter, permease protein</fullName>
    </submittedName>
</protein>
<gene>
    <name evidence="10" type="ORF">MNBD_BACTEROID03-1102</name>
</gene>
<evidence type="ECO:0000256" key="1">
    <source>
        <dbReference type="ARBA" id="ARBA00004651"/>
    </source>
</evidence>
<dbReference type="InterPro" id="IPR025857">
    <property type="entry name" value="MacB_PCD"/>
</dbReference>
<evidence type="ECO:0000256" key="5">
    <source>
        <dbReference type="ARBA" id="ARBA00023136"/>
    </source>
</evidence>
<keyword evidence="5 7" id="KW-0472">Membrane</keyword>
<dbReference type="Pfam" id="PF02687">
    <property type="entry name" value="FtsX"/>
    <property type="match status" value="1"/>
</dbReference>
<evidence type="ECO:0000313" key="10">
    <source>
        <dbReference type="EMBL" id="VAW10760.1"/>
    </source>
</evidence>
<dbReference type="InterPro" id="IPR050250">
    <property type="entry name" value="Macrolide_Exporter_MacB"/>
</dbReference>
<comment type="similarity">
    <text evidence="6">Belongs to the ABC-4 integral membrane protein family.</text>
</comment>
<reference evidence="10" key="1">
    <citation type="submission" date="2018-06" db="EMBL/GenBank/DDBJ databases">
        <authorList>
            <person name="Zhirakovskaya E."/>
        </authorList>
    </citation>
    <scope>NUCLEOTIDE SEQUENCE</scope>
</reference>
<evidence type="ECO:0000256" key="4">
    <source>
        <dbReference type="ARBA" id="ARBA00022989"/>
    </source>
</evidence>
<evidence type="ECO:0000259" key="8">
    <source>
        <dbReference type="Pfam" id="PF02687"/>
    </source>
</evidence>
<dbReference type="PANTHER" id="PTHR30572:SF4">
    <property type="entry name" value="ABC TRANSPORTER PERMEASE YTRF"/>
    <property type="match status" value="1"/>
</dbReference>
<dbReference type="InterPro" id="IPR003838">
    <property type="entry name" value="ABC3_permease_C"/>
</dbReference>
<proteinExistence type="inferred from homology"/>
<name>A0A3B0T1I5_9ZZZZ</name>
<dbReference type="GO" id="GO:0005886">
    <property type="term" value="C:plasma membrane"/>
    <property type="evidence" value="ECO:0007669"/>
    <property type="project" value="UniProtKB-SubCell"/>
</dbReference>
<evidence type="ECO:0000256" key="6">
    <source>
        <dbReference type="ARBA" id="ARBA00038076"/>
    </source>
</evidence>
<evidence type="ECO:0000256" key="2">
    <source>
        <dbReference type="ARBA" id="ARBA00022475"/>
    </source>
</evidence>
<feature type="transmembrane region" description="Helical" evidence="7">
    <location>
        <begin position="21"/>
        <end position="41"/>
    </location>
</feature>
<feature type="transmembrane region" description="Helical" evidence="7">
    <location>
        <begin position="288"/>
        <end position="312"/>
    </location>
</feature>